<sequence>MWKTAFYKGILSYRAGNLESALAQFSEAIDCGANEHTVYDARAAVNQKLGRVKDALQDSKKVLDLEPNRWHGYARSARLFLQLHKYQSALRMADLALERMSEDQHGRRAELTALRHEISAAHEKQLEARRRFVSRTSYHFGTLPVEIATTIFSLTAADDHAFVIALSQVCRTWRDTRNPVKKIKVWNVRSKGRLFELCLRTDFTSDPRVLDHLRELPIIFLRILRVTGFPIAKLPHYLPALTDGILPNLHELELVDGTMARHESSWLWGEPDMQLRRLVLHGSEIASSSWSSFADNFKSLEFLSFMGTLSDVAWPHFLWLLHTNTNLHELELWLGDELSINPSIEQRELPSLIQMPHLAHLRLHGAGPILGLLVPMLTLPSLRTIQFSRCRPSVDLPLRHLSTGDLGILRTLTIQRCTFSAPVVIEILRASKGLETLELSDIWNSQVNDVLNALATAVPPLLPGPQSIDGPSRGLEVLCPALKALNCSGCSDVTAGPLVRLVKLRLSVIETVGASKETQPIQSVAPISSLIIDHCPAVDADILPWLRSKVPTLSCIYMSKKNAAWKRVL</sequence>
<dbReference type="SMART" id="SM00028">
    <property type="entry name" value="TPR"/>
    <property type="match status" value="3"/>
</dbReference>
<keyword evidence="1" id="KW-0677">Repeat</keyword>
<dbReference type="SUPFAM" id="SSF48452">
    <property type="entry name" value="TPR-like"/>
    <property type="match status" value="1"/>
</dbReference>
<dbReference type="AlphaFoldDB" id="A0A1C7MSZ2"/>
<dbReference type="STRING" id="5627.A0A1C7MSZ2"/>
<organism evidence="3 4">
    <name type="scientific">Grifola frondosa</name>
    <name type="common">Maitake</name>
    <name type="synonym">Polyporus frondosus</name>
    <dbReference type="NCBI Taxonomy" id="5627"/>
    <lineage>
        <taxon>Eukaryota</taxon>
        <taxon>Fungi</taxon>
        <taxon>Dikarya</taxon>
        <taxon>Basidiomycota</taxon>
        <taxon>Agaricomycotina</taxon>
        <taxon>Agaricomycetes</taxon>
        <taxon>Polyporales</taxon>
        <taxon>Grifolaceae</taxon>
        <taxon>Grifola</taxon>
    </lineage>
</organism>
<dbReference type="InterPro" id="IPR011990">
    <property type="entry name" value="TPR-like_helical_dom_sf"/>
</dbReference>
<dbReference type="EMBL" id="LUGG01000001">
    <property type="protein sequence ID" value="OBZ79928.1"/>
    <property type="molecule type" value="Genomic_DNA"/>
</dbReference>
<gene>
    <name evidence="3" type="ORF">A0H81_01237</name>
</gene>
<dbReference type="OrthoDB" id="2423701at2759"/>
<dbReference type="GO" id="GO:0051879">
    <property type="term" value="F:Hsp90 protein binding"/>
    <property type="evidence" value="ECO:0007669"/>
    <property type="project" value="TreeGrafter"/>
</dbReference>
<reference evidence="3 4" key="1">
    <citation type="submission" date="2016-03" db="EMBL/GenBank/DDBJ databases">
        <title>Whole genome sequencing of Grifola frondosa 9006-11.</title>
        <authorList>
            <person name="Min B."/>
            <person name="Park H."/>
            <person name="Kim J.-G."/>
            <person name="Cho H."/>
            <person name="Oh Y.-L."/>
            <person name="Kong W.-S."/>
            <person name="Choi I.-G."/>
        </authorList>
    </citation>
    <scope>NUCLEOTIDE SEQUENCE [LARGE SCALE GENOMIC DNA]</scope>
    <source>
        <strain evidence="3 4">9006-11</strain>
    </source>
</reference>
<evidence type="ECO:0000256" key="2">
    <source>
        <dbReference type="ARBA" id="ARBA00022803"/>
    </source>
</evidence>
<dbReference type="Proteomes" id="UP000092993">
    <property type="component" value="Unassembled WGS sequence"/>
</dbReference>
<evidence type="ECO:0000313" key="3">
    <source>
        <dbReference type="EMBL" id="OBZ79928.1"/>
    </source>
</evidence>
<evidence type="ECO:0000313" key="4">
    <source>
        <dbReference type="Proteomes" id="UP000092993"/>
    </source>
</evidence>
<dbReference type="PANTHER" id="PTHR22904:SF523">
    <property type="entry name" value="STRESS-INDUCED-PHOSPHOPROTEIN 1"/>
    <property type="match status" value="1"/>
</dbReference>
<name>A0A1C7MSZ2_GRIFR</name>
<dbReference type="SUPFAM" id="SSF52047">
    <property type="entry name" value="RNI-like"/>
    <property type="match status" value="1"/>
</dbReference>
<protein>
    <submittedName>
        <fullName evidence="3">Uncharacterized protein</fullName>
    </submittedName>
</protein>
<comment type="caution">
    <text evidence="3">The sequence shown here is derived from an EMBL/GenBank/DDBJ whole genome shotgun (WGS) entry which is preliminary data.</text>
</comment>
<dbReference type="OMA" id="FSCVYMT"/>
<dbReference type="InterPro" id="IPR032675">
    <property type="entry name" value="LRR_dom_sf"/>
</dbReference>
<accession>A0A1C7MSZ2</accession>
<evidence type="ECO:0000256" key="1">
    <source>
        <dbReference type="ARBA" id="ARBA00022737"/>
    </source>
</evidence>
<dbReference type="Gene3D" id="3.80.10.10">
    <property type="entry name" value="Ribonuclease Inhibitor"/>
    <property type="match status" value="1"/>
</dbReference>
<keyword evidence="2" id="KW-0802">TPR repeat</keyword>
<dbReference type="InterPro" id="IPR036047">
    <property type="entry name" value="F-box-like_dom_sf"/>
</dbReference>
<dbReference type="InterPro" id="IPR019734">
    <property type="entry name" value="TPR_rpt"/>
</dbReference>
<dbReference type="Gene3D" id="1.25.40.10">
    <property type="entry name" value="Tetratricopeptide repeat domain"/>
    <property type="match status" value="1"/>
</dbReference>
<dbReference type="SUPFAM" id="SSF81383">
    <property type="entry name" value="F-box domain"/>
    <property type="match status" value="1"/>
</dbReference>
<keyword evidence="4" id="KW-1185">Reference proteome</keyword>
<proteinExistence type="predicted"/>
<dbReference type="Gene3D" id="1.20.1280.50">
    <property type="match status" value="1"/>
</dbReference>
<dbReference type="PANTHER" id="PTHR22904">
    <property type="entry name" value="TPR REPEAT CONTAINING PROTEIN"/>
    <property type="match status" value="1"/>
</dbReference>